<dbReference type="CDD" id="cd00143">
    <property type="entry name" value="PP2Cc"/>
    <property type="match status" value="1"/>
</dbReference>
<feature type="region of interest" description="Disordered" evidence="1">
    <location>
        <begin position="63"/>
        <end position="92"/>
    </location>
</feature>
<dbReference type="PROSITE" id="PS51746">
    <property type="entry name" value="PPM_2"/>
    <property type="match status" value="1"/>
</dbReference>
<dbReference type="EMBL" id="QYRP01000002">
    <property type="protein sequence ID" value="RJS47588.1"/>
    <property type="molecule type" value="Genomic_DNA"/>
</dbReference>
<comment type="caution">
    <text evidence="3">The sequence shown here is derived from an EMBL/GenBank/DDBJ whole genome shotgun (WGS) entry which is preliminary data.</text>
</comment>
<dbReference type="Pfam" id="PF13672">
    <property type="entry name" value="PP2C_2"/>
    <property type="match status" value="1"/>
</dbReference>
<evidence type="ECO:0000313" key="3">
    <source>
        <dbReference type="EMBL" id="RJS47588.1"/>
    </source>
</evidence>
<accession>A0A3A5HCJ6</accession>
<dbReference type="InterPro" id="IPR015655">
    <property type="entry name" value="PP2C"/>
</dbReference>
<dbReference type="InterPro" id="IPR001932">
    <property type="entry name" value="PPM-type_phosphatase-like_dom"/>
</dbReference>
<dbReference type="PANTHER" id="PTHR47992">
    <property type="entry name" value="PROTEIN PHOSPHATASE"/>
    <property type="match status" value="1"/>
</dbReference>
<dbReference type="InterPro" id="IPR036457">
    <property type="entry name" value="PPM-type-like_dom_sf"/>
</dbReference>
<evidence type="ECO:0000259" key="2">
    <source>
        <dbReference type="PROSITE" id="PS51746"/>
    </source>
</evidence>
<gene>
    <name evidence="3" type="ORF">D4739_16145</name>
</gene>
<protein>
    <submittedName>
        <fullName evidence="3">Serine/threonine-protein phosphatase</fullName>
    </submittedName>
</protein>
<dbReference type="SUPFAM" id="SSF81606">
    <property type="entry name" value="PP2C-like"/>
    <property type="match status" value="1"/>
</dbReference>
<dbReference type="Gene3D" id="3.60.40.10">
    <property type="entry name" value="PPM-type phosphatase domain"/>
    <property type="match status" value="1"/>
</dbReference>
<evidence type="ECO:0000256" key="1">
    <source>
        <dbReference type="SAM" id="MobiDB-lite"/>
    </source>
</evidence>
<dbReference type="Proteomes" id="UP000276542">
    <property type="component" value="Unassembled WGS sequence"/>
</dbReference>
<proteinExistence type="predicted"/>
<dbReference type="SMART" id="SM00331">
    <property type="entry name" value="PP2C_SIG"/>
    <property type="match status" value="1"/>
</dbReference>
<name>A0A3A5HCJ6_9ACTN</name>
<reference evidence="4" key="1">
    <citation type="submission" date="2018-09" db="EMBL/GenBank/DDBJ databases">
        <authorList>
            <person name="Zhu H."/>
        </authorList>
    </citation>
    <scope>NUCLEOTIDE SEQUENCE [LARGE SCALE GENOMIC DNA]</scope>
    <source>
        <strain evidence="4">K1W22B-1</strain>
    </source>
</reference>
<feature type="region of interest" description="Disordered" evidence="1">
    <location>
        <begin position="24"/>
        <end position="47"/>
    </location>
</feature>
<keyword evidence="4" id="KW-1185">Reference proteome</keyword>
<dbReference type="GO" id="GO:0004722">
    <property type="term" value="F:protein serine/threonine phosphatase activity"/>
    <property type="evidence" value="ECO:0007669"/>
    <property type="project" value="InterPro"/>
</dbReference>
<evidence type="ECO:0000313" key="4">
    <source>
        <dbReference type="Proteomes" id="UP000276542"/>
    </source>
</evidence>
<sequence>MPCQSTFTERMCSVRAAGASMPTYTASSTRVGPETVSPGSRSAGCFIHQPTTSTAITRTGIHHQRGNGWRSPPKAPPVCPSDGSSGGGEERWDTEHRLRPNLSGGGELRLTRRWGIARRRDAMLRFDGAGVSDGGPVRELNEDAAFLGPWLALVADGVGGAAAGEIASATTAYVVSRSTGRGTDPMLALDAGVRRAVDLMRRASAVDVDLLGFATTLTGIALDGARAALVHVGDSRAYLLRSGGLTRLTRDHTYVQRLVDDGYLEPSRVASHPWRHVVTRSLHAGVVADDEHPEFSELTLVAGDRLILCSDGMSDHLDDDRIADLAGGIAPGRAAQGLVQEAWLAGASDNVTCLVVDVLDLPEDRESAAGRGKAPAGERFGSLLDDSNVLGATRLTTY</sequence>
<dbReference type="AlphaFoldDB" id="A0A3A5HCJ6"/>
<organism evidence="3 4">
    <name type="scientific">Nocardioides cavernaquae</name>
    <dbReference type="NCBI Taxonomy" id="2321396"/>
    <lineage>
        <taxon>Bacteria</taxon>
        <taxon>Bacillati</taxon>
        <taxon>Actinomycetota</taxon>
        <taxon>Actinomycetes</taxon>
        <taxon>Propionibacteriales</taxon>
        <taxon>Nocardioidaceae</taxon>
        <taxon>Nocardioides</taxon>
    </lineage>
</organism>
<dbReference type="SMART" id="SM00332">
    <property type="entry name" value="PP2Cc"/>
    <property type="match status" value="1"/>
</dbReference>
<feature type="domain" description="PPM-type phosphatase" evidence="2">
    <location>
        <begin position="128"/>
        <end position="358"/>
    </location>
</feature>